<keyword evidence="11" id="KW-1185">Reference proteome</keyword>
<evidence type="ECO:0000256" key="1">
    <source>
        <dbReference type="ARBA" id="ARBA00004123"/>
    </source>
</evidence>
<feature type="domain" description="RanBP2-type" evidence="8">
    <location>
        <begin position="53"/>
        <end position="82"/>
    </location>
</feature>
<evidence type="ECO:0000256" key="6">
    <source>
        <dbReference type="ARBA" id="ARBA00023242"/>
    </source>
</evidence>
<dbReference type="Proteomes" id="UP000245207">
    <property type="component" value="Unassembled WGS sequence"/>
</dbReference>
<dbReference type="GO" id="GO:0006355">
    <property type="term" value="P:regulation of DNA-templated transcription"/>
    <property type="evidence" value="ECO:0007669"/>
    <property type="project" value="InterPro"/>
</dbReference>
<dbReference type="InterPro" id="IPR036443">
    <property type="entry name" value="Znf_RanBP2_sf"/>
</dbReference>
<feature type="domain" description="RanBP2-type" evidence="8">
    <location>
        <begin position="295"/>
        <end position="324"/>
    </location>
</feature>
<name>A0A2U1KRR8_ARTAN</name>
<dbReference type="PANTHER" id="PTHR23238">
    <property type="entry name" value="RNA BINDING PROTEIN"/>
    <property type="match status" value="1"/>
</dbReference>
<evidence type="ECO:0000256" key="5">
    <source>
        <dbReference type="ARBA" id="ARBA00022884"/>
    </source>
</evidence>
<keyword evidence="2" id="KW-0479">Metal-binding</keyword>
<dbReference type="Gene3D" id="4.10.1060.10">
    <property type="entry name" value="Zinc finger, RanBP2-type"/>
    <property type="match status" value="4"/>
</dbReference>
<evidence type="ECO:0000256" key="3">
    <source>
        <dbReference type="ARBA" id="ARBA00022771"/>
    </source>
</evidence>
<gene>
    <name evidence="10" type="ORF">CTI12_AA341320</name>
    <name evidence="9" type="ORF">CTI12_AA558180</name>
</gene>
<dbReference type="SMART" id="SM00547">
    <property type="entry name" value="ZnF_RBZ"/>
    <property type="match status" value="4"/>
</dbReference>
<comment type="subcellular location">
    <subcellularLocation>
        <location evidence="1">Nucleus</location>
    </subcellularLocation>
</comment>
<dbReference type="GO" id="GO:0005634">
    <property type="term" value="C:nucleus"/>
    <property type="evidence" value="ECO:0007669"/>
    <property type="project" value="UniProtKB-SubCell"/>
</dbReference>
<keyword evidence="4" id="KW-0862">Zinc</keyword>
<reference evidence="9 11" key="1">
    <citation type="journal article" date="2018" name="Mol. Plant">
        <title>The genome of Artemisia annua provides insight into the evolution of Asteraceae family and artemisinin biosynthesis.</title>
        <authorList>
            <person name="Shen Q."/>
            <person name="Zhang L."/>
            <person name="Liao Z."/>
            <person name="Wang S."/>
            <person name="Yan T."/>
            <person name="Shi P."/>
            <person name="Liu M."/>
            <person name="Fu X."/>
            <person name="Pan Q."/>
            <person name="Wang Y."/>
            <person name="Lv Z."/>
            <person name="Lu X."/>
            <person name="Zhang F."/>
            <person name="Jiang W."/>
            <person name="Ma Y."/>
            <person name="Chen M."/>
            <person name="Hao X."/>
            <person name="Li L."/>
            <person name="Tang Y."/>
            <person name="Lv G."/>
            <person name="Zhou Y."/>
            <person name="Sun X."/>
            <person name="Brodelius P.E."/>
            <person name="Rose J.K.C."/>
            <person name="Tang K."/>
        </authorList>
    </citation>
    <scope>NUCLEOTIDE SEQUENCE [LARGE SCALE GENOMIC DNA]</scope>
    <source>
        <strain evidence="11">cv. Huhao1</strain>
        <tissue evidence="9">Leaf</tissue>
    </source>
</reference>
<keyword evidence="3 7" id="KW-0863">Zinc-finger</keyword>
<keyword evidence="6" id="KW-0539">Nucleus</keyword>
<evidence type="ECO:0000259" key="8">
    <source>
        <dbReference type="PROSITE" id="PS50199"/>
    </source>
</evidence>
<evidence type="ECO:0000313" key="10">
    <source>
        <dbReference type="EMBL" id="PWA64989.1"/>
    </source>
</evidence>
<evidence type="ECO:0000313" key="11">
    <source>
        <dbReference type="Proteomes" id="UP000245207"/>
    </source>
</evidence>
<dbReference type="SUPFAM" id="SSF90209">
    <property type="entry name" value="Ran binding protein zinc finger-like"/>
    <property type="match status" value="4"/>
</dbReference>
<organism evidence="9 11">
    <name type="scientific">Artemisia annua</name>
    <name type="common">Sweet wormwood</name>
    <dbReference type="NCBI Taxonomy" id="35608"/>
    <lineage>
        <taxon>Eukaryota</taxon>
        <taxon>Viridiplantae</taxon>
        <taxon>Streptophyta</taxon>
        <taxon>Embryophyta</taxon>
        <taxon>Tracheophyta</taxon>
        <taxon>Spermatophyta</taxon>
        <taxon>Magnoliopsida</taxon>
        <taxon>eudicotyledons</taxon>
        <taxon>Gunneridae</taxon>
        <taxon>Pentapetalae</taxon>
        <taxon>asterids</taxon>
        <taxon>campanulids</taxon>
        <taxon>Asterales</taxon>
        <taxon>Asteraceae</taxon>
        <taxon>Asteroideae</taxon>
        <taxon>Anthemideae</taxon>
        <taxon>Artemisiinae</taxon>
        <taxon>Artemisia</taxon>
    </lineage>
</organism>
<dbReference type="Pfam" id="PF00641">
    <property type="entry name" value="Zn_ribbon_RanBP"/>
    <property type="match status" value="3"/>
</dbReference>
<evidence type="ECO:0000313" key="9">
    <source>
        <dbReference type="EMBL" id="PWA39447.1"/>
    </source>
</evidence>
<dbReference type="STRING" id="35608.A0A2U1KRR8"/>
<dbReference type="PROSITE" id="PS01358">
    <property type="entry name" value="ZF_RANBP2_1"/>
    <property type="match status" value="3"/>
</dbReference>
<accession>A0A2U1KRR8</accession>
<dbReference type="AlphaFoldDB" id="A0A2U1KRR8"/>
<dbReference type="InterPro" id="IPR034870">
    <property type="entry name" value="TET_fam"/>
</dbReference>
<protein>
    <submittedName>
        <fullName evidence="9">Zinc finger (Ran-binding) family protein</fullName>
    </submittedName>
</protein>
<proteinExistence type="predicted"/>
<dbReference type="OrthoDB" id="1878647at2759"/>
<dbReference type="EMBL" id="PKPP01004310">
    <property type="protein sequence ID" value="PWA64989.1"/>
    <property type="molecule type" value="Genomic_DNA"/>
</dbReference>
<feature type="domain" description="RanBP2-type" evidence="8">
    <location>
        <begin position="10"/>
        <end position="39"/>
    </location>
</feature>
<evidence type="ECO:0000256" key="4">
    <source>
        <dbReference type="ARBA" id="ARBA00022833"/>
    </source>
</evidence>
<dbReference type="GO" id="GO:0008270">
    <property type="term" value="F:zinc ion binding"/>
    <property type="evidence" value="ECO:0007669"/>
    <property type="project" value="UniProtKB-KW"/>
</dbReference>
<dbReference type="EMBL" id="PKPP01014632">
    <property type="protein sequence ID" value="PWA39447.1"/>
    <property type="molecule type" value="Genomic_DNA"/>
</dbReference>
<dbReference type="PROSITE" id="PS50199">
    <property type="entry name" value="ZF_RANBP2_2"/>
    <property type="match status" value="3"/>
</dbReference>
<dbReference type="GO" id="GO:0003723">
    <property type="term" value="F:RNA binding"/>
    <property type="evidence" value="ECO:0007669"/>
    <property type="project" value="UniProtKB-KW"/>
</dbReference>
<dbReference type="FunFam" id="4.10.1060.10:FF:000013">
    <property type="entry name" value="Zinc finger, RanBP2-type protein"/>
    <property type="match status" value="1"/>
</dbReference>
<sequence length="332" mass="36129">MGGGGEAGGKEGDWECGSCSNRNYAFRSFCNRCKQPRLLVDSKTPADSKWLPRIGDWICSGCTNNNYASREKCKKCGQSKEVAAMPALAMPGASLQTHPHYFARMQDVQHQRLNLGPLGNGALQQSLTLSPNWPLGGPDKFGVQPLTIVPFGRNPTNTVPYANNISQVTAPKGWRNGDWICACGFHNYKSRAECKKCNAAMPPALGTKRLASEDLVQDWDNKRLNAGQTLELQQTYLPLGQISSSSFLTPFHMVSSASQRAGLLQPYPDGTSIAVQLPQIVTMGTLPGKGAKQWRDGDWMCTKCDNHNYASRSSCNKCNTQKEGVVVPVSAA</sequence>
<evidence type="ECO:0000256" key="2">
    <source>
        <dbReference type="ARBA" id="ARBA00022723"/>
    </source>
</evidence>
<keyword evidence="5" id="KW-0694">RNA-binding</keyword>
<evidence type="ECO:0000256" key="7">
    <source>
        <dbReference type="PROSITE-ProRule" id="PRU00322"/>
    </source>
</evidence>
<comment type="caution">
    <text evidence="9">The sequence shown here is derived from an EMBL/GenBank/DDBJ whole genome shotgun (WGS) entry which is preliminary data.</text>
</comment>
<dbReference type="InterPro" id="IPR001876">
    <property type="entry name" value="Znf_RanBP2"/>
</dbReference>